<dbReference type="AlphaFoldDB" id="A0A0A1WSU0"/>
<protein>
    <submittedName>
        <fullName evidence="2">DnaJ homolog subfamily C member 16</fullName>
    </submittedName>
</protein>
<proteinExistence type="predicted"/>
<keyword evidence="1" id="KW-1133">Transmembrane helix</keyword>
<reference evidence="2" key="2">
    <citation type="journal article" date="2015" name="Gigascience">
        <title>Reconstructing a comprehensive transcriptome assembly of a white-pupal translocated strain of the pest fruit fly Bactrocera cucurbitae.</title>
        <authorList>
            <person name="Sim S.B."/>
            <person name="Calla B."/>
            <person name="Hall B."/>
            <person name="DeRego T."/>
            <person name="Geib S.M."/>
        </authorList>
    </citation>
    <scope>NUCLEOTIDE SEQUENCE</scope>
</reference>
<reference evidence="2" key="1">
    <citation type="submission" date="2014-11" db="EMBL/GenBank/DDBJ databases">
        <authorList>
            <person name="Geib S."/>
        </authorList>
    </citation>
    <scope>NUCLEOTIDE SEQUENCE</scope>
</reference>
<feature type="transmembrane region" description="Helical" evidence="1">
    <location>
        <begin position="368"/>
        <end position="392"/>
    </location>
</feature>
<dbReference type="SUPFAM" id="SSF52833">
    <property type="entry name" value="Thioredoxin-like"/>
    <property type="match status" value="1"/>
</dbReference>
<accession>A0A0A1WSU0</accession>
<keyword evidence="1" id="KW-0472">Membrane</keyword>
<dbReference type="PANTHER" id="PTHR44303">
    <property type="entry name" value="DNAJ HOMOLOG SUBFAMILY C MEMBER 16"/>
    <property type="match status" value="1"/>
</dbReference>
<evidence type="ECO:0000256" key="1">
    <source>
        <dbReference type="SAM" id="Phobius"/>
    </source>
</evidence>
<name>A0A0A1WSU0_ZEUCU</name>
<dbReference type="EMBL" id="GBXI01012395">
    <property type="protein sequence ID" value="JAD01897.1"/>
    <property type="molecule type" value="Transcribed_RNA"/>
</dbReference>
<organism evidence="2">
    <name type="scientific">Zeugodacus cucurbitae</name>
    <name type="common">Melon fruit fly</name>
    <name type="synonym">Bactrocera cucurbitae</name>
    <dbReference type="NCBI Taxonomy" id="28588"/>
    <lineage>
        <taxon>Eukaryota</taxon>
        <taxon>Metazoa</taxon>
        <taxon>Ecdysozoa</taxon>
        <taxon>Arthropoda</taxon>
        <taxon>Hexapoda</taxon>
        <taxon>Insecta</taxon>
        <taxon>Pterygota</taxon>
        <taxon>Neoptera</taxon>
        <taxon>Endopterygota</taxon>
        <taxon>Diptera</taxon>
        <taxon>Brachycera</taxon>
        <taxon>Muscomorpha</taxon>
        <taxon>Tephritoidea</taxon>
        <taxon>Tephritidae</taxon>
        <taxon>Zeugodacus</taxon>
        <taxon>Zeugodacus</taxon>
    </lineage>
</organism>
<gene>
    <name evidence="2" type="primary">DNAJC16_2</name>
    <name evidence="2" type="ORF">g.4431</name>
</gene>
<keyword evidence="1" id="KW-0812">Transmembrane</keyword>
<sequence>MDFLLFLTHQFRDSCIHFAAVNAAYEPVLVKKSGVSSIPSLVMILDGHCYIYRENVYTLAKIKEFIRKKMPYSITQRVFDQNVDDFLGGWIDNRVRALIFEPRNKTRLRYLINAYAFQYRVAFGIVDLNDSRTEQTQKRYNVVPNLDTLLMFNEDSRSPRAKISMPEIPVQTLNDIISTNQYLLLPRLSSQQVLEGVCPAEWSQPRKRLCVILITENNDSHNFARIVFRNIALQAEYSIERVRFTYMFKERQKDFINAISKGAEADPLCPIVIIWRYDQTHIKYEWIKGAPLNMDSNQYDSNEQVINLTRRYIDNTIQRLLRTSETLSYETFVKNLFDEHAQSLINRWLSKLEYTCEYVIDNLEKEHILALLSLLGTIVFMFAVGYVMVYFVRVEEESLKQKGYLNENNNSSLKLNRTAPELKLHELRAEKYNGMVRLLKPGCRTIILVTDLKTRPKLIPSFHKAVWPYRKSKTLLFGHMLIEKGLLWYSELLRLSLCESKSFKINPRNCVGTVIALNGHRKYFCMYHAKHPETSGDGKRLIKMKKHLERDTTDPEIGAFVEVNSDESDCEQKILLEENLLDGLSNWLDRLFEGSTHRYNINYWPDFPTK</sequence>
<dbReference type="InterPro" id="IPR052448">
    <property type="entry name" value="DnaJ_C16_autophagy_reg"/>
</dbReference>
<evidence type="ECO:0000313" key="2">
    <source>
        <dbReference type="EMBL" id="JAD01897.1"/>
    </source>
</evidence>
<dbReference type="PANTHER" id="PTHR44303:SF2">
    <property type="entry name" value="DNAJ HOMOLOG SUBFAMILY C MEMBER 16"/>
    <property type="match status" value="1"/>
</dbReference>
<dbReference type="InterPro" id="IPR036249">
    <property type="entry name" value="Thioredoxin-like_sf"/>
</dbReference>